<organism evidence="1 2">
    <name type="scientific">Pseudomonas phage vB_PaeM_PA5oct</name>
    <dbReference type="NCBI Taxonomy" id="2163605"/>
    <lineage>
        <taxon>Viruses</taxon>
        <taxon>Duplodnaviria</taxon>
        <taxon>Heunggongvirae</taxon>
        <taxon>Uroviricota</taxon>
        <taxon>Caudoviricetes</taxon>
        <taxon>Arenbergviridae</taxon>
        <taxon>Wroclawvirus</taxon>
        <taxon>Wroclawvirus PA5oct</taxon>
    </lineage>
</organism>
<evidence type="ECO:0000313" key="1">
    <source>
        <dbReference type="EMBL" id="QCG76163.1"/>
    </source>
</evidence>
<name>A0A4Y5JY32_9CAUD</name>
<reference evidence="2" key="1">
    <citation type="journal article" date="2020" name="bioRxiv">
        <title>Integrative omics analysis of Pseudomonas aeruginosa virus PA5oct highlights the molecular complexity of jumbo phages.</title>
        <authorList>
            <person name="Lood C."/>
            <person name="Danis-Wlodarczyk K."/>
            <person name="Blasdel B.G."/>
            <person name="Jang H.B."/>
            <person name="Vandenheuvel D."/>
            <person name="Briers Y."/>
            <person name="Noben J.-P."/>
            <person name="van Noort V."/>
            <person name="Drulis-Kawa Z."/>
            <person name="Lavigne R."/>
        </authorList>
    </citation>
    <scope>NUCLEOTIDE SEQUENCE [LARGE SCALE GENOMIC DNA]</scope>
</reference>
<accession>A0A4Y5JY32</accession>
<evidence type="ECO:0000313" key="2">
    <source>
        <dbReference type="Proteomes" id="UP000316733"/>
    </source>
</evidence>
<sequence length="70" mass="8617">MLKITIKSDYNNTRKIRKWLFTEFRNDIGWHDTFKDGERYEVFYFNSPESEIIARIKYPYIFINGISERT</sequence>
<protein>
    <submittedName>
        <fullName evidence="1">Uncharacterized protein</fullName>
    </submittedName>
</protein>
<keyword evidence="2" id="KW-1185">Reference proteome</keyword>
<gene>
    <name evidence="1" type="ORF">EST35_0282</name>
</gene>
<proteinExistence type="predicted"/>
<dbReference type="EMBL" id="MK797984">
    <property type="protein sequence ID" value="QCG76163.1"/>
    <property type="molecule type" value="Genomic_DNA"/>
</dbReference>
<dbReference type="Proteomes" id="UP000316733">
    <property type="component" value="Segment"/>
</dbReference>